<accession>A0A699TDQ7</accession>
<dbReference type="AlphaFoldDB" id="A0A699TDQ7"/>
<proteinExistence type="predicted"/>
<sequence length="53" mass="6134">MARLEEDVHEIRRALAEHREVIGAMAMDFSRFIEWAASGIAQLLDFIRVTYTP</sequence>
<feature type="non-terminal residue" evidence="1">
    <location>
        <position position="53"/>
    </location>
</feature>
<gene>
    <name evidence="1" type="ORF">Tci_879378</name>
</gene>
<dbReference type="EMBL" id="BKCJ011231365">
    <property type="protein sequence ID" value="GFD07409.1"/>
    <property type="molecule type" value="Genomic_DNA"/>
</dbReference>
<protein>
    <submittedName>
        <fullName evidence="1">Uncharacterized protein</fullName>
    </submittedName>
</protein>
<organism evidence="1">
    <name type="scientific">Tanacetum cinerariifolium</name>
    <name type="common">Dalmatian daisy</name>
    <name type="synonym">Chrysanthemum cinerariifolium</name>
    <dbReference type="NCBI Taxonomy" id="118510"/>
    <lineage>
        <taxon>Eukaryota</taxon>
        <taxon>Viridiplantae</taxon>
        <taxon>Streptophyta</taxon>
        <taxon>Embryophyta</taxon>
        <taxon>Tracheophyta</taxon>
        <taxon>Spermatophyta</taxon>
        <taxon>Magnoliopsida</taxon>
        <taxon>eudicotyledons</taxon>
        <taxon>Gunneridae</taxon>
        <taxon>Pentapetalae</taxon>
        <taxon>asterids</taxon>
        <taxon>campanulids</taxon>
        <taxon>Asterales</taxon>
        <taxon>Asteraceae</taxon>
        <taxon>Asteroideae</taxon>
        <taxon>Anthemideae</taxon>
        <taxon>Anthemidinae</taxon>
        <taxon>Tanacetum</taxon>
    </lineage>
</organism>
<evidence type="ECO:0000313" key="1">
    <source>
        <dbReference type="EMBL" id="GFD07409.1"/>
    </source>
</evidence>
<name>A0A699TDQ7_TANCI</name>
<reference evidence="1" key="1">
    <citation type="journal article" date="2019" name="Sci. Rep.">
        <title>Draft genome of Tanacetum cinerariifolium, the natural source of mosquito coil.</title>
        <authorList>
            <person name="Yamashiro T."/>
            <person name="Shiraishi A."/>
            <person name="Satake H."/>
            <person name="Nakayama K."/>
        </authorList>
    </citation>
    <scope>NUCLEOTIDE SEQUENCE</scope>
</reference>
<comment type="caution">
    <text evidence="1">The sequence shown here is derived from an EMBL/GenBank/DDBJ whole genome shotgun (WGS) entry which is preliminary data.</text>
</comment>